<reference evidence="2" key="5">
    <citation type="journal article" date="2021" name="G3 (Bethesda)">
        <title>Aegilops tauschii genome assembly Aet v5.0 features greater sequence contiguity and improved annotation.</title>
        <authorList>
            <person name="Wang L."/>
            <person name="Zhu T."/>
            <person name="Rodriguez J.C."/>
            <person name="Deal K.R."/>
            <person name="Dubcovsky J."/>
            <person name="McGuire P.E."/>
            <person name="Lux T."/>
            <person name="Spannagl M."/>
            <person name="Mayer K.F.X."/>
            <person name="Baldrich P."/>
            <person name="Meyers B.C."/>
            <person name="Huo N."/>
            <person name="Gu Y.Q."/>
            <person name="Zhou H."/>
            <person name="Devos K.M."/>
            <person name="Bennetzen J.L."/>
            <person name="Unver T."/>
            <person name="Budak H."/>
            <person name="Gulick P.J."/>
            <person name="Galiba G."/>
            <person name="Kalapos B."/>
            <person name="Nelson D.R."/>
            <person name="Li P."/>
            <person name="You F.M."/>
            <person name="Luo M.C."/>
            <person name="Dvorak J."/>
        </authorList>
    </citation>
    <scope>NUCLEOTIDE SEQUENCE [LARGE SCALE GENOMIC DNA]</scope>
    <source>
        <strain evidence="2">cv. AL8/78</strain>
    </source>
</reference>
<proteinExistence type="predicted"/>
<sequence length="119" mass="12891">MNVCLAPKEKESQTCIHLFIPPQGHCSKYHISQGPPRKTPPTGNARFANLPRAIRPRGPSLTRGPHRAPRSPGGQPSRGRRVYRGLASPHLPTHTCSPPSLKTAHLFINSGDPPPTGDD</sequence>
<evidence type="ECO:0000313" key="2">
    <source>
        <dbReference type="EnsemblPlants" id="AET6Gv20851600.9"/>
    </source>
</evidence>
<accession>A0A453PTR9</accession>
<keyword evidence="3" id="KW-1185">Reference proteome</keyword>
<dbReference type="Gramene" id="AET6Gv20851600.9">
    <property type="protein sequence ID" value="AET6Gv20851600.9"/>
    <property type="gene ID" value="AET6Gv20851600"/>
</dbReference>
<dbReference type="EnsemblPlants" id="AET6Gv20851600.9">
    <property type="protein sequence ID" value="AET6Gv20851600.9"/>
    <property type="gene ID" value="AET6Gv20851600"/>
</dbReference>
<reference evidence="2" key="4">
    <citation type="submission" date="2019-03" db="UniProtKB">
        <authorList>
            <consortium name="EnsemblPlants"/>
        </authorList>
    </citation>
    <scope>IDENTIFICATION</scope>
</reference>
<reference evidence="3" key="1">
    <citation type="journal article" date="2014" name="Science">
        <title>Ancient hybridizations among the ancestral genomes of bread wheat.</title>
        <authorList>
            <consortium name="International Wheat Genome Sequencing Consortium,"/>
            <person name="Marcussen T."/>
            <person name="Sandve S.R."/>
            <person name="Heier L."/>
            <person name="Spannagl M."/>
            <person name="Pfeifer M."/>
            <person name="Jakobsen K.S."/>
            <person name="Wulff B.B."/>
            <person name="Steuernagel B."/>
            <person name="Mayer K.F."/>
            <person name="Olsen O.A."/>
        </authorList>
    </citation>
    <scope>NUCLEOTIDE SEQUENCE [LARGE SCALE GENOMIC DNA]</scope>
    <source>
        <strain evidence="3">cv. AL8/78</strain>
    </source>
</reference>
<feature type="region of interest" description="Disordered" evidence="1">
    <location>
        <begin position="28"/>
        <end position="119"/>
    </location>
</feature>
<reference evidence="3" key="2">
    <citation type="journal article" date="2017" name="Nat. Plants">
        <title>The Aegilops tauschii genome reveals multiple impacts of transposons.</title>
        <authorList>
            <person name="Zhao G."/>
            <person name="Zou C."/>
            <person name="Li K."/>
            <person name="Wang K."/>
            <person name="Li T."/>
            <person name="Gao L."/>
            <person name="Zhang X."/>
            <person name="Wang H."/>
            <person name="Yang Z."/>
            <person name="Liu X."/>
            <person name="Jiang W."/>
            <person name="Mao L."/>
            <person name="Kong X."/>
            <person name="Jiao Y."/>
            <person name="Jia J."/>
        </authorList>
    </citation>
    <scope>NUCLEOTIDE SEQUENCE [LARGE SCALE GENOMIC DNA]</scope>
    <source>
        <strain evidence="3">cv. AL8/78</strain>
    </source>
</reference>
<evidence type="ECO:0000256" key="1">
    <source>
        <dbReference type="SAM" id="MobiDB-lite"/>
    </source>
</evidence>
<protein>
    <submittedName>
        <fullName evidence="2">Uncharacterized protein</fullName>
    </submittedName>
</protein>
<dbReference type="AlphaFoldDB" id="A0A453PTR9"/>
<organism evidence="2 3">
    <name type="scientific">Aegilops tauschii subsp. strangulata</name>
    <name type="common">Goatgrass</name>
    <dbReference type="NCBI Taxonomy" id="200361"/>
    <lineage>
        <taxon>Eukaryota</taxon>
        <taxon>Viridiplantae</taxon>
        <taxon>Streptophyta</taxon>
        <taxon>Embryophyta</taxon>
        <taxon>Tracheophyta</taxon>
        <taxon>Spermatophyta</taxon>
        <taxon>Magnoliopsida</taxon>
        <taxon>Liliopsida</taxon>
        <taxon>Poales</taxon>
        <taxon>Poaceae</taxon>
        <taxon>BOP clade</taxon>
        <taxon>Pooideae</taxon>
        <taxon>Triticodae</taxon>
        <taxon>Triticeae</taxon>
        <taxon>Triticinae</taxon>
        <taxon>Aegilops</taxon>
    </lineage>
</organism>
<reference evidence="2" key="3">
    <citation type="journal article" date="2017" name="Nature">
        <title>Genome sequence of the progenitor of the wheat D genome Aegilops tauschii.</title>
        <authorList>
            <person name="Luo M.C."/>
            <person name="Gu Y.Q."/>
            <person name="Puiu D."/>
            <person name="Wang H."/>
            <person name="Twardziok S.O."/>
            <person name="Deal K.R."/>
            <person name="Huo N."/>
            <person name="Zhu T."/>
            <person name="Wang L."/>
            <person name="Wang Y."/>
            <person name="McGuire P.E."/>
            <person name="Liu S."/>
            <person name="Long H."/>
            <person name="Ramasamy R.K."/>
            <person name="Rodriguez J.C."/>
            <person name="Van S.L."/>
            <person name="Yuan L."/>
            <person name="Wang Z."/>
            <person name="Xia Z."/>
            <person name="Xiao L."/>
            <person name="Anderson O.D."/>
            <person name="Ouyang S."/>
            <person name="Liang Y."/>
            <person name="Zimin A.V."/>
            <person name="Pertea G."/>
            <person name="Qi P."/>
            <person name="Bennetzen J.L."/>
            <person name="Dai X."/>
            <person name="Dawson M.W."/>
            <person name="Muller H.G."/>
            <person name="Kugler K."/>
            <person name="Rivarola-Duarte L."/>
            <person name="Spannagl M."/>
            <person name="Mayer K.F.X."/>
            <person name="Lu F.H."/>
            <person name="Bevan M.W."/>
            <person name="Leroy P."/>
            <person name="Li P."/>
            <person name="You F.M."/>
            <person name="Sun Q."/>
            <person name="Liu Z."/>
            <person name="Lyons E."/>
            <person name="Wicker T."/>
            <person name="Salzberg S.L."/>
            <person name="Devos K.M."/>
            <person name="Dvorak J."/>
        </authorList>
    </citation>
    <scope>NUCLEOTIDE SEQUENCE [LARGE SCALE GENOMIC DNA]</scope>
    <source>
        <strain evidence="2">cv. AL8/78</strain>
    </source>
</reference>
<evidence type="ECO:0000313" key="3">
    <source>
        <dbReference type="Proteomes" id="UP000015105"/>
    </source>
</evidence>
<name>A0A453PTR9_AEGTS</name>
<dbReference type="Proteomes" id="UP000015105">
    <property type="component" value="Chromosome 6D"/>
</dbReference>